<comment type="similarity">
    <text evidence="1 4">Belongs to the universal ribosomal protein uL23 family.</text>
</comment>
<keyword evidence="2 4" id="KW-0689">Ribosomal protein</keyword>
<accession>A0A554JD96</accession>
<feature type="region of interest" description="Disordered" evidence="5">
    <location>
        <begin position="101"/>
        <end position="140"/>
    </location>
</feature>
<evidence type="ECO:0000256" key="3">
    <source>
        <dbReference type="ARBA" id="ARBA00023274"/>
    </source>
</evidence>
<evidence type="ECO:0000313" key="7">
    <source>
        <dbReference type="Proteomes" id="UP000316253"/>
    </source>
</evidence>
<reference evidence="6 7" key="1">
    <citation type="submission" date="2017-08" db="EMBL/GenBank/DDBJ databases">
        <title>Mechanisms for carbon and nitrogen cycling indicate functional differentiation within the Candidate Phyla Radiation.</title>
        <authorList>
            <person name="Danczak R.E."/>
            <person name="Johnston M.D."/>
            <person name="Kenah C."/>
            <person name="Slattery M."/>
            <person name="Wrighton K.C."/>
            <person name="Wilkins M.J."/>
        </authorList>
    </citation>
    <scope>NUCLEOTIDE SEQUENCE [LARGE SCALE GENOMIC DNA]</scope>
    <source>
        <strain evidence="6">Gr01-1014_85</strain>
    </source>
</reference>
<dbReference type="AlphaFoldDB" id="A0A554JD96"/>
<proteinExistence type="inferred from homology"/>
<evidence type="ECO:0000313" key="6">
    <source>
        <dbReference type="EMBL" id="TSC66240.1"/>
    </source>
</evidence>
<gene>
    <name evidence="4" type="primary">rplW</name>
    <name evidence="6" type="ORF">CEO22_162</name>
</gene>
<keyword evidence="3 4" id="KW-0687">Ribonucleoprotein</keyword>
<dbReference type="InterPro" id="IPR012678">
    <property type="entry name" value="Ribosomal_uL23/eL15/eS24_sf"/>
</dbReference>
<evidence type="ECO:0000256" key="5">
    <source>
        <dbReference type="SAM" id="MobiDB-lite"/>
    </source>
</evidence>
<comment type="caution">
    <text evidence="6">The sequence shown here is derived from an EMBL/GenBank/DDBJ whole genome shotgun (WGS) entry which is preliminary data.</text>
</comment>
<dbReference type="GO" id="GO:0019843">
    <property type="term" value="F:rRNA binding"/>
    <property type="evidence" value="ECO:0007669"/>
    <property type="project" value="UniProtKB-UniRule"/>
</dbReference>
<keyword evidence="4" id="KW-0694">RNA-binding</keyword>
<evidence type="ECO:0000256" key="4">
    <source>
        <dbReference type="HAMAP-Rule" id="MF_01369"/>
    </source>
</evidence>
<dbReference type="InterPro" id="IPR013025">
    <property type="entry name" value="Ribosomal_uL23-like"/>
</dbReference>
<dbReference type="InterPro" id="IPR012677">
    <property type="entry name" value="Nucleotide-bd_a/b_plait_sf"/>
</dbReference>
<dbReference type="GO" id="GO:1990904">
    <property type="term" value="C:ribonucleoprotein complex"/>
    <property type="evidence" value="ECO:0007669"/>
    <property type="project" value="UniProtKB-KW"/>
</dbReference>
<evidence type="ECO:0000256" key="1">
    <source>
        <dbReference type="ARBA" id="ARBA00006700"/>
    </source>
</evidence>
<comment type="subunit">
    <text evidence="4">Part of the 50S ribosomal subunit. Contacts protein L29, and trigger factor when it is bound to the ribosome.</text>
</comment>
<sequence length="140" mass="15144">MIVLVAPVITEKSLALAEQSKYTFVVNPLANKAEIAQAIVAHYQVEVRDVALIHHKSITVRKRHGYGQTASYTKAIVSLKNGQKIKDYQLAEENAVAKTDKSESMIAAKGTKTNKTESTLKKAAGAQNKSKPAIQPKVGS</sequence>
<comment type="function">
    <text evidence="4">One of the early assembly proteins it binds 23S rRNA. One of the proteins that surrounds the polypeptide exit tunnel on the outside of the ribosome. Forms the main docking site for trigger factor binding to the ribosome.</text>
</comment>
<dbReference type="GO" id="GO:0006412">
    <property type="term" value="P:translation"/>
    <property type="evidence" value="ECO:0007669"/>
    <property type="project" value="UniProtKB-UniRule"/>
</dbReference>
<protein>
    <recommendedName>
        <fullName evidence="4">Large ribosomal subunit protein uL23</fullName>
    </recommendedName>
</protein>
<evidence type="ECO:0000256" key="2">
    <source>
        <dbReference type="ARBA" id="ARBA00022980"/>
    </source>
</evidence>
<dbReference type="GO" id="GO:0003735">
    <property type="term" value="F:structural constituent of ribosome"/>
    <property type="evidence" value="ECO:0007669"/>
    <property type="project" value="InterPro"/>
</dbReference>
<keyword evidence="4" id="KW-0699">rRNA-binding</keyword>
<dbReference type="EMBL" id="VMFD01000011">
    <property type="protein sequence ID" value="TSC66240.1"/>
    <property type="molecule type" value="Genomic_DNA"/>
</dbReference>
<organism evidence="6 7">
    <name type="scientific">Candidatus Berkelbacteria bacterium Gr01-1014_85</name>
    <dbReference type="NCBI Taxonomy" id="2017150"/>
    <lineage>
        <taxon>Bacteria</taxon>
        <taxon>Candidatus Berkelbacteria</taxon>
    </lineage>
</organism>
<dbReference type="Pfam" id="PF00276">
    <property type="entry name" value="Ribosomal_L23"/>
    <property type="match status" value="1"/>
</dbReference>
<dbReference type="SUPFAM" id="SSF54189">
    <property type="entry name" value="Ribosomal proteins S24e, L23 and L15e"/>
    <property type="match status" value="1"/>
</dbReference>
<dbReference type="GO" id="GO:0005840">
    <property type="term" value="C:ribosome"/>
    <property type="evidence" value="ECO:0007669"/>
    <property type="project" value="UniProtKB-KW"/>
</dbReference>
<name>A0A554JD96_9BACT</name>
<dbReference type="HAMAP" id="MF_01369_B">
    <property type="entry name" value="Ribosomal_uL23_B"/>
    <property type="match status" value="1"/>
</dbReference>
<dbReference type="Proteomes" id="UP000316253">
    <property type="component" value="Unassembled WGS sequence"/>
</dbReference>
<dbReference type="Gene3D" id="3.30.70.330">
    <property type="match status" value="1"/>
</dbReference>